<comment type="subcellular location">
    <subcellularLocation>
        <location evidence="1 8">Nucleus</location>
    </subcellularLocation>
</comment>
<comment type="subunit">
    <text evidence="8">Component of the Mediator complex.</text>
</comment>
<gene>
    <name evidence="8" type="primary">MED4</name>
    <name evidence="10" type="ORF">DACRYDRAFT_14644</name>
</gene>
<protein>
    <recommendedName>
        <fullName evidence="3 8">Mediator of RNA polymerase II transcription subunit 4</fullName>
    </recommendedName>
    <alternativeName>
        <fullName evidence="7 8">Mediator complex subunit 4</fullName>
    </alternativeName>
</protein>
<dbReference type="InterPro" id="IPR019258">
    <property type="entry name" value="Mediator_Med4"/>
</dbReference>
<evidence type="ECO:0000256" key="4">
    <source>
        <dbReference type="ARBA" id="ARBA00023015"/>
    </source>
</evidence>
<accession>M5GES7</accession>
<dbReference type="HOGENOM" id="CLU_1147165_0_0_1"/>
<comment type="function">
    <text evidence="8">Component of the Mediator complex, a coactivator involved in the regulated transcription of nearly all RNA polymerase II-dependent genes. Mediator functions as a bridge to convey information from gene-specific regulatory proteins to the basal RNA polymerase II transcription machinery. Mediator is recruited to promoters by direct interactions with regulatory proteins and serves as a scaffold for the assembly of a functional preinitiation complex with RNA polymerase II and the general transcription factors.</text>
</comment>
<dbReference type="GO" id="GO:0070847">
    <property type="term" value="C:core mediator complex"/>
    <property type="evidence" value="ECO:0007669"/>
    <property type="project" value="TreeGrafter"/>
</dbReference>
<evidence type="ECO:0000256" key="9">
    <source>
        <dbReference type="SAM" id="MobiDB-lite"/>
    </source>
</evidence>
<dbReference type="AlphaFoldDB" id="M5GES7"/>
<feature type="region of interest" description="Disordered" evidence="9">
    <location>
        <begin position="193"/>
        <end position="226"/>
    </location>
</feature>
<dbReference type="GO" id="GO:0016592">
    <property type="term" value="C:mediator complex"/>
    <property type="evidence" value="ECO:0007669"/>
    <property type="project" value="InterPro"/>
</dbReference>
<evidence type="ECO:0000313" key="10">
    <source>
        <dbReference type="EMBL" id="EJU03548.1"/>
    </source>
</evidence>
<sequence>MDDEMPTLPMRDSLLQQLDILTDLSFSLFSSLASSSTSTANVDAAPFLQVEKRTAAFLRWARVHQLRWRKIERLREEVKSLEKELGEALGALERAGSGLGEMLREGEGEEADIRNAEDNPIPYEELIYYAQHLAGFTSLPPSFPPYRLSADASTEDKPPFNMHVPTTEMLRRGRLSALGGEAMSLWGTSGEVGVAPDHPQLPDAQAEAHSHAQGPTAPIAGRQAHRPAAAEVFNDLDLNLDL</sequence>
<evidence type="ECO:0000313" key="11">
    <source>
        <dbReference type="Proteomes" id="UP000030653"/>
    </source>
</evidence>
<evidence type="ECO:0000256" key="5">
    <source>
        <dbReference type="ARBA" id="ARBA00023163"/>
    </source>
</evidence>
<keyword evidence="11" id="KW-1185">Reference proteome</keyword>
<dbReference type="OrthoDB" id="1929813at2759"/>
<keyword evidence="4 8" id="KW-0805">Transcription regulation</keyword>
<dbReference type="GO" id="GO:0006357">
    <property type="term" value="P:regulation of transcription by RNA polymerase II"/>
    <property type="evidence" value="ECO:0007669"/>
    <property type="project" value="InterPro"/>
</dbReference>
<comment type="similarity">
    <text evidence="2 8">Belongs to the Mediator complex subunit 4 family.</text>
</comment>
<evidence type="ECO:0000256" key="1">
    <source>
        <dbReference type="ARBA" id="ARBA00004123"/>
    </source>
</evidence>
<evidence type="ECO:0000256" key="6">
    <source>
        <dbReference type="ARBA" id="ARBA00023242"/>
    </source>
</evidence>
<evidence type="ECO:0000256" key="2">
    <source>
        <dbReference type="ARBA" id="ARBA00009626"/>
    </source>
</evidence>
<name>M5GES7_DACPD</name>
<dbReference type="Pfam" id="PF10018">
    <property type="entry name" value="Med4"/>
    <property type="match status" value="1"/>
</dbReference>
<keyword evidence="5 8" id="KW-0804">Transcription</keyword>
<proteinExistence type="inferred from homology"/>
<dbReference type="PANTHER" id="PTHR13208">
    <property type="entry name" value="MEDIATOR OF RNA POLYMERASE II TRANSCRIPTION SUBUNIT 4"/>
    <property type="match status" value="1"/>
</dbReference>
<organism evidence="10 11">
    <name type="scientific">Dacryopinax primogenitus (strain DJM 731)</name>
    <name type="common">Brown rot fungus</name>
    <dbReference type="NCBI Taxonomy" id="1858805"/>
    <lineage>
        <taxon>Eukaryota</taxon>
        <taxon>Fungi</taxon>
        <taxon>Dikarya</taxon>
        <taxon>Basidiomycota</taxon>
        <taxon>Agaricomycotina</taxon>
        <taxon>Dacrymycetes</taxon>
        <taxon>Dacrymycetales</taxon>
        <taxon>Dacrymycetaceae</taxon>
        <taxon>Dacryopinax</taxon>
    </lineage>
</organism>
<evidence type="ECO:0000256" key="8">
    <source>
        <dbReference type="RuleBase" id="RU364141"/>
    </source>
</evidence>
<dbReference type="STRING" id="1858805.M5GES7"/>
<reference evidence="10 11" key="1">
    <citation type="journal article" date="2012" name="Science">
        <title>The Paleozoic origin of enzymatic lignin decomposition reconstructed from 31 fungal genomes.</title>
        <authorList>
            <person name="Floudas D."/>
            <person name="Binder M."/>
            <person name="Riley R."/>
            <person name="Barry K."/>
            <person name="Blanchette R.A."/>
            <person name="Henrissat B."/>
            <person name="Martinez A.T."/>
            <person name="Otillar R."/>
            <person name="Spatafora J.W."/>
            <person name="Yadav J.S."/>
            <person name="Aerts A."/>
            <person name="Benoit I."/>
            <person name="Boyd A."/>
            <person name="Carlson A."/>
            <person name="Copeland A."/>
            <person name="Coutinho P.M."/>
            <person name="de Vries R.P."/>
            <person name="Ferreira P."/>
            <person name="Findley K."/>
            <person name="Foster B."/>
            <person name="Gaskell J."/>
            <person name="Glotzer D."/>
            <person name="Gorecki P."/>
            <person name="Heitman J."/>
            <person name="Hesse C."/>
            <person name="Hori C."/>
            <person name="Igarashi K."/>
            <person name="Jurgens J.A."/>
            <person name="Kallen N."/>
            <person name="Kersten P."/>
            <person name="Kohler A."/>
            <person name="Kuees U."/>
            <person name="Kumar T.K.A."/>
            <person name="Kuo A."/>
            <person name="LaButti K."/>
            <person name="Larrondo L.F."/>
            <person name="Lindquist E."/>
            <person name="Ling A."/>
            <person name="Lombard V."/>
            <person name="Lucas S."/>
            <person name="Lundell T."/>
            <person name="Martin R."/>
            <person name="McLaughlin D.J."/>
            <person name="Morgenstern I."/>
            <person name="Morin E."/>
            <person name="Murat C."/>
            <person name="Nagy L.G."/>
            <person name="Nolan M."/>
            <person name="Ohm R.A."/>
            <person name="Patyshakuliyeva A."/>
            <person name="Rokas A."/>
            <person name="Ruiz-Duenas F.J."/>
            <person name="Sabat G."/>
            <person name="Salamov A."/>
            <person name="Samejima M."/>
            <person name="Schmutz J."/>
            <person name="Slot J.C."/>
            <person name="St John F."/>
            <person name="Stenlid J."/>
            <person name="Sun H."/>
            <person name="Sun S."/>
            <person name="Syed K."/>
            <person name="Tsang A."/>
            <person name="Wiebenga A."/>
            <person name="Young D."/>
            <person name="Pisabarro A."/>
            <person name="Eastwood D.C."/>
            <person name="Martin F."/>
            <person name="Cullen D."/>
            <person name="Grigoriev I.V."/>
            <person name="Hibbett D.S."/>
        </authorList>
    </citation>
    <scope>NUCLEOTIDE SEQUENCE [LARGE SCALE GENOMIC DNA]</scope>
    <source>
        <strain evidence="10 11">DJM-731 SS1</strain>
    </source>
</reference>
<dbReference type="OMA" id="ICMELAN"/>
<evidence type="ECO:0000256" key="3">
    <source>
        <dbReference type="ARBA" id="ARBA00020629"/>
    </source>
</evidence>
<dbReference type="GO" id="GO:0003712">
    <property type="term" value="F:transcription coregulator activity"/>
    <property type="evidence" value="ECO:0007669"/>
    <property type="project" value="InterPro"/>
</dbReference>
<dbReference type="EMBL" id="JH795859">
    <property type="protein sequence ID" value="EJU03548.1"/>
    <property type="molecule type" value="Genomic_DNA"/>
</dbReference>
<keyword evidence="6 8" id="KW-0539">Nucleus</keyword>
<keyword evidence="8" id="KW-0010">Activator</keyword>
<dbReference type="Proteomes" id="UP000030653">
    <property type="component" value="Unassembled WGS sequence"/>
</dbReference>
<evidence type="ECO:0000256" key="7">
    <source>
        <dbReference type="ARBA" id="ARBA00031257"/>
    </source>
</evidence>
<dbReference type="PANTHER" id="PTHR13208:SF2">
    <property type="entry name" value="MEDIATOR OF RNA POLYMERASE II TRANSCRIPTION SUBUNIT 4"/>
    <property type="match status" value="1"/>
</dbReference>